<keyword evidence="2" id="KW-1185">Reference proteome</keyword>
<dbReference type="InterPro" id="IPR029058">
    <property type="entry name" value="AB_hydrolase_fold"/>
</dbReference>
<accession>A0A561U4T7</accession>
<reference evidence="1 2" key="1">
    <citation type="submission" date="2019-06" db="EMBL/GenBank/DDBJ databases">
        <title>Sequencing the genomes of 1000 actinobacteria strains.</title>
        <authorList>
            <person name="Klenk H.-P."/>
        </authorList>
    </citation>
    <scope>NUCLEOTIDE SEQUENCE [LARGE SCALE GENOMIC DNA]</scope>
    <source>
        <strain evidence="1 2">DSM 46699</strain>
    </source>
</reference>
<evidence type="ECO:0000313" key="2">
    <source>
        <dbReference type="Proteomes" id="UP000316184"/>
    </source>
</evidence>
<gene>
    <name evidence="1" type="ORF">FHU35_1379</name>
</gene>
<dbReference type="SUPFAM" id="SSF53474">
    <property type="entry name" value="alpha/beta-Hydrolases"/>
    <property type="match status" value="1"/>
</dbReference>
<sequence>MISGERDLRTPRVIAERLVDLLPDAVLVPLTGMGHSALDTHRLAGLHVAHAVTEGTHAALPDRADRLATLPRRGASRVLGNLITARLTAERITRA</sequence>
<dbReference type="AlphaFoldDB" id="A0A561U4T7"/>
<evidence type="ECO:0000313" key="1">
    <source>
        <dbReference type="EMBL" id="TWF94376.1"/>
    </source>
</evidence>
<name>A0A561U4T7_9PSEU</name>
<evidence type="ECO:0008006" key="3">
    <source>
        <dbReference type="Google" id="ProtNLM"/>
    </source>
</evidence>
<comment type="caution">
    <text evidence="1">The sequence shown here is derived from an EMBL/GenBank/DDBJ whole genome shotgun (WGS) entry which is preliminary data.</text>
</comment>
<proteinExistence type="predicted"/>
<dbReference type="Proteomes" id="UP000316184">
    <property type="component" value="Unassembled WGS sequence"/>
</dbReference>
<dbReference type="RefSeq" id="WP_222429405.1">
    <property type="nucleotide sequence ID" value="NZ_VIWX01000003.1"/>
</dbReference>
<protein>
    <recommendedName>
        <fullName evidence="3">TAP-like protein</fullName>
    </recommendedName>
</protein>
<dbReference type="EMBL" id="VIWX01000003">
    <property type="protein sequence ID" value="TWF94376.1"/>
    <property type="molecule type" value="Genomic_DNA"/>
</dbReference>
<organism evidence="1 2">
    <name type="scientific">Saccharopolyspora dendranthemae</name>
    <dbReference type="NCBI Taxonomy" id="1181886"/>
    <lineage>
        <taxon>Bacteria</taxon>
        <taxon>Bacillati</taxon>
        <taxon>Actinomycetota</taxon>
        <taxon>Actinomycetes</taxon>
        <taxon>Pseudonocardiales</taxon>
        <taxon>Pseudonocardiaceae</taxon>
        <taxon>Saccharopolyspora</taxon>
    </lineage>
</organism>